<protein>
    <submittedName>
        <fullName evidence="4">Membrane-associated guanylate kinase, WW and PDZ domain-containing protein 2</fullName>
    </submittedName>
</protein>
<feature type="domain" description="Guanylate kinase-like" evidence="3">
    <location>
        <begin position="129"/>
        <end position="234"/>
    </location>
</feature>
<dbReference type="InterPro" id="IPR027417">
    <property type="entry name" value="P-loop_NTPase"/>
</dbReference>
<dbReference type="InterPro" id="IPR008145">
    <property type="entry name" value="GK/Ca_channel_bsu"/>
</dbReference>
<keyword evidence="4" id="KW-0808">Transferase</keyword>
<dbReference type="Proteomes" id="UP001626550">
    <property type="component" value="Unassembled WGS sequence"/>
</dbReference>
<organism evidence="4 5">
    <name type="scientific">Cichlidogyrus casuarinus</name>
    <dbReference type="NCBI Taxonomy" id="1844966"/>
    <lineage>
        <taxon>Eukaryota</taxon>
        <taxon>Metazoa</taxon>
        <taxon>Spiralia</taxon>
        <taxon>Lophotrochozoa</taxon>
        <taxon>Platyhelminthes</taxon>
        <taxon>Monogenea</taxon>
        <taxon>Monopisthocotylea</taxon>
        <taxon>Dactylogyridea</taxon>
        <taxon>Ancyrocephalidae</taxon>
        <taxon>Cichlidogyrus</taxon>
    </lineage>
</organism>
<dbReference type="EMBL" id="JBJKFK010001343">
    <property type="protein sequence ID" value="KAL3313336.1"/>
    <property type="molecule type" value="Genomic_DNA"/>
</dbReference>
<name>A0ABD2Q117_9PLAT</name>
<keyword evidence="2" id="KW-0472">Membrane</keyword>
<dbReference type="InterPro" id="IPR008144">
    <property type="entry name" value="Guanylate_kin-like_dom"/>
</dbReference>
<evidence type="ECO:0000256" key="2">
    <source>
        <dbReference type="ARBA" id="ARBA00023136"/>
    </source>
</evidence>
<dbReference type="GO" id="GO:0016301">
    <property type="term" value="F:kinase activity"/>
    <property type="evidence" value="ECO:0007669"/>
    <property type="project" value="UniProtKB-KW"/>
</dbReference>
<dbReference type="Gene3D" id="3.30.63.10">
    <property type="entry name" value="Guanylate Kinase phosphate binding domain"/>
    <property type="match status" value="1"/>
</dbReference>
<keyword evidence="5" id="KW-1185">Reference proteome</keyword>
<gene>
    <name evidence="4" type="primary">MAGI2_2</name>
    <name evidence="4" type="ORF">Ciccas_008064</name>
</gene>
<dbReference type="AlphaFoldDB" id="A0ABD2Q117"/>
<dbReference type="PROSITE" id="PS50052">
    <property type="entry name" value="GUANYLATE_KINASE_2"/>
    <property type="match status" value="1"/>
</dbReference>
<comment type="subcellular location">
    <subcellularLocation>
        <location evidence="1">Membrane</location>
        <topology evidence="1">Peripheral membrane protein</topology>
    </subcellularLocation>
</comment>
<evidence type="ECO:0000313" key="5">
    <source>
        <dbReference type="Proteomes" id="UP001626550"/>
    </source>
</evidence>
<sequence length="300" mass="33928">MPQISTLELLNYKRFSSQISPENVPDSIYTVILSASENEENLVLPIIGGSQQGSFVFVDQEIDPHRFTYHPCLIDGTFSENKKPAILRPGDILIAVNDIKISGFTLYETHLLLKYFTTSNHSNKKARVKLSFLPFRAIATKSVQLVSYLKHFFPDCSFEKKLQEVIRENLYLRVIPFTTRPKRPEEVDGLHFTFISHSSFLKLQQSGDLIECGTYKGNKIFFAVSLLSGVLYGTPKPKDDPATAQELIQKVIKSCKKSFSQFRLDSEEAKLSNPLAFSLRNINPMEPPSSENSSHCNMVV</sequence>
<dbReference type="SUPFAM" id="SSF52540">
    <property type="entry name" value="P-loop containing nucleoside triphosphate hydrolases"/>
    <property type="match status" value="1"/>
</dbReference>
<keyword evidence="4" id="KW-0418">Kinase</keyword>
<dbReference type="GO" id="GO:0016020">
    <property type="term" value="C:membrane"/>
    <property type="evidence" value="ECO:0007669"/>
    <property type="project" value="UniProtKB-SubCell"/>
</dbReference>
<evidence type="ECO:0000259" key="3">
    <source>
        <dbReference type="PROSITE" id="PS50052"/>
    </source>
</evidence>
<dbReference type="PANTHER" id="PTHR10316">
    <property type="entry name" value="MEMBRANE ASSOCIATED GUANYLATE KINASE-RELATED"/>
    <property type="match status" value="1"/>
</dbReference>
<proteinExistence type="predicted"/>
<comment type="caution">
    <text evidence="4">The sequence shown here is derived from an EMBL/GenBank/DDBJ whole genome shotgun (WGS) entry which is preliminary data.</text>
</comment>
<dbReference type="PANTHER" id="PTHR10316:SF40">
    <property type="entry name" value="LD27118P"/>
    <property type="match status" value="1"/>
</dbReference>
<evidence type="ECO:0000313" key="4">
    <source>
        <dbReference type="EMBL" id="KAL3313336.1"/>
    </source>
</evidence>
<dbReference type="Pfam" id="PF00625">
    <property type="entry name" value="Guanylate_kin"/>
    <property type="match status" value="1"/>
</dbReference>
<reference evidence="4 5" key="1">
    <citation type="submission" date="2024-11" db="EMBL/GenBank/DDBJ databases">
        <title>Adaptive evolution of stress response genes in parasites aligns with host niche diversity.</title>
        <authorList>
            <person name="Hahn C."/>
            <person name="Resl P."/>
        </authorList>
    </citation>
    <scope>NUCLEOTIDE SEQUENCE [LARGE SCALE GENOMIC DNA]</scope>
    <source>
        <strain evidence="4">EGGRZ-B1_66</strain>
        <tissue evidence="4">Body</tissue>
    </source>
</reference>
<evidence type="ECO:0000256" key="1">
    <source>
        <dbReference type="ARBA" id="ARBA00004170"/>
    </source>
</evidence>
<accession>A0ABD2Q117</accession>